<dbReference type="SUPFAM" id="SSF50118">
    <property type="entry name" value="Cell growth inhibitor/plasmid maintenance toxic component"/>
    <property type="match status" value="1"/>
</dbReference>
<evidence type="ECO:0000256" key="3">
    <source>
        <dbReference type="ARBA" id="ARBA00022491"/>
    </source>
</evidence>
<dbReference type="Pfam" id="PF01845">
    <property type="entry name" value="CcdB"/>
    <property type="match status" value="1"/>
</dbReference>
<organism evidence="8 9">
    <name type="scientific">Rhizomicrobium electricum</name>
    <dbReference type="NCBI Taxonomy" id="480070"/>
    <lineage>
        <taxon>Bacteria</taxon>
        <taxon>Pseudomonadati</taxon>
        <taxon>Pseudomonadota</taxon>
        <taxon>Alphaproteobacteria</taxon>
        <taxon>Micropepsales</taxon>
        <taxon>Micropepsaceae</taxon>
        <taxon>Rhizomicrobium</taxon>
    </lineage>
</organism>
<keyword evidence="4" id="KW-0805">Transcription regulation</keyword>
<name>A0ABN1E5G3_9PROT</name>
<evidence type="ECO:0000256" key="5">
    <source>
        <dbReference type="ARBA" id="ARBA00023163"/>
    </source>
</evidence>
<comment type="similarity">
    <text evidence="1">Belongs to the CcdB toxin family.</text>
</comment>
<proteinExistence type="inferred from homology"/>
<keyword evidence="3" id="KW-0678">Repressor</keyword>
<evidence type="ECO:0000256" key="4">
    <source>
        <dbReference type="ARBA" id="ARBA00023015"/>
    </source>
</evidence>
<protein>
    <recommendedName>
        <fullName evidence="2">Toxin CcdB</fullName>
    </recommendedName>
    <alternativeName>
        <fullName evidence="7">Cytotoxic protein CcdB</fullName>
    </alternativeName>
    <alternativeName>
        <fullName evidence="6">Protein LetD</fullName>
    </alternativeName>
</protein>
<dbReference type="EMBL" id="BAAADD010000001">
    <property type="protein sequence ID" value="GAA0559536.1"/>
    <property type="molecule type" value="Genomic_DNA"/>
</dbReference>
<dbReference type="InterPro" id="IPR002712">
    <property type="entry name" value="CcdB"/>
</dbReference>
<evidence type="ECO:0000256" key="1">
    <source>
        <dbReference type="ARBA" id="ARBA00005230"/>
    </source>
</evidence>
<dbReference type="Gene3D" id="2.30.30.110">
    <property type="match status" value="1"/>
</dbReference>
<dbReference type="Proteomes" id="UP001499951">
    <property type="component" value="Unassembled WGS sequence"/>
</dbReference>
<accession>A0ABN1E5G3</accession>
<keyword evidence="5" id="KW-0804">Transcription</keyword>
<dbReference type="InterPro" id="IPR011067">
    <property type="entry name" value="Plasmid_toxin/cell-grow_inhib"/>
</dbReference>
<gene>
    <name evidence="8" type="ORF">GCM10008942_05020</name>
</gene>
<keyword evidence="9" id="KW-1185">Reference proteome</keyword>
<evidence type="ECO:0000256" key="6">
    <source>
        <dbReference type="ARBA" id="ARBA00029628"/>
    </source>
</evidence>
<sequence length="109" mass="12118">MVNVMSTKQFDVFANPDPASVKTHPYLIVLQSDQLSRLNTRVVAPLVSPKSIPFFERLTPGLDVNGDHFVIDPTNIGAVPERVLKKRVANLESERYRILAAVDMVFVGV</sequence>
<comment type="caution">
    <text evidence="8">The sequence shown here is derived from an EMBL/GenBank/DDBJ whole genome shotgun (WGS) entry which is preliminary data.</text>
</comment>
<evidence type="ECO:0000313" key="9">
    <source>
        <dbReference type="Proteomes" id="UP001499951"/>
    </source>
</evidence>
<evidence type="ECO:0000313" key="8">
    <source>
        <dbReference type="EMBL" id="GAA0559536.1"/>
    </source>
</evidence>
<reference evidence="8 9" key="1">
    <citation type="journal article" date="2019" name="Int. J. Syst. Evol. Microbiol.">
        <title>The Global Catalogue of Microorganisms (GCM) 10K type strain sequencing project: providing services to taxonomists for standard genome sequencing and annotation.</title>
        <authorList>
            <consortium name="The Broad Institute Genomics Platform"/>
            <consortium name="The Broad Institute Genome Sequencing Center for Infectious Disease"/>
            <person name="Wu L."/>
            <person name="Ma J."/>
        </authorList>
    </citation>
    <scope>NUCLEOTIDE SEQUENCE [LARGE SCALE GENOMIC DNA]</scope>
    <source>
        <strain evidence="8 9">JCM 15089</strain>
    </source>
</reference>
<evidence type="ECO:0000256" key="7">
    <source>
        <dbReference type="ARBA" id="ARBA00033135"/>
    </source>
</evidence>
<evidence type="ECO:0000256" key="2">
    <source>
        <dbReference type="ARBA" id="ARBA00015075"/>
    </source>
</evidence>